<keyword evidence="2" id="KW-1185">Reference proteome</keyword>
<sequence>MALARTWSVALVGLEGHLVEVEADISQGLPKTTLIGLPDASLTEARDRVRAAVVNSGERFPDRKVTIGLSPATLPKAGSHYDVAIAVSLLTAAGAVEPRSLRQTAIIGELGLDGRIREVRGALAMTLAARASSASSSPT</sequence>
<accession>A0ABN2CG36</accession>
<dbReference type="Proteomes" id="UP001501705">
    <property type="component" value="Unassembled WGS sequence"/>
</dbReference>
<comment type="caution">
    <text evidence="1">The sequence shown here is derived from an EMBL/GenBank/DDBJ whole genome shotgun (WGS) entry which is preliminary data.</text>
</comment>
<reference evidence="1 2" key="1">
    <citation type="journal article" date="2019" name="Int. J. Syst. Evol. Microbiol.">
        <title>The Global Catalogue of Microorganisms (GCM) 10K type strain sequencing project: providing services to taxonomists for standard genome sequencing and annotation.</title>
        <authorList>
            <consortium name="The Broad Institute Genomics Platform"/>
            <consortium name="The Broad Institute Genome Sequencing Center for Infectious Disease"/>
            <person name="Wu L."/>
            <person name="Ma J."/>
        </authorList>
    </citation>
    <scope>NUCLEOTIDE SEQUENCE [LARGE SCALE GENOMIC DNA]</scope>
    <source>
        <strain evidence="1 2">JCM 15572</strain>
    </source>
</reference>
<gene>
    <name evidence="1" type="ORF">GCM10009804_12070</name>
</gene>
<dbReference type="Gene3D" id="3.30.230.10">
    <property type="match status" value="1"/>
</dbReference>
<evidence type="ECO:0000313" key="1">
    <source>
        <dbReference type="EMBL" id="GAA1556854.1"/>
    </source>
</evidence>
<dbReference type="Pfam" id="PF13541">
    <property type="entry name" value="ChlI"/>
    <property type="match status" value="1"/>
</dbReference>
<proteinExistence type="predicted"/>
<dbReference type="SUPFAM" id="SSF54211">
    <property type="entry name" value="Ribosomal protein S5 domain 2-like"/>
    <property type="match status" value="1"/>
</dbReference>
<name>A0ABN2CG36_9ACTN</name>
<evidence type="ECO:0000313" key="2">
    <source>
        <dbReference type="Proteomes" id="UP001501705"/>
    </source>
</evidence>
<organism evidence="1 2">
    <name type="scientific">Kribbella hippodromi</name>
    <dbReference type="NCBI Taxonomy" id="434347"/>
    <lineage>
        <taxon>Bacteria</taxon>
        <taxon>Bacillati</taxon>
        <taxon>Actinomycetota</taxon>
        <taxon>Actinomycetes</taxon>
        <taxon>Propionibacteriales</taxon>
        <taxon>Kribbellaceae</taxon>
        <taxon>Kribbella</taxon>
    </lineage>
</organism>
<dbReference type="EMBL" id="BAAAPH010000003">
    <property type="protein sequence ID" value="GAA1556854.1"/>
    <property type="molecule type" value="Genomic_DNA"/>
</dbReference>
<dbReference type="InterPro" id="IPR014721">
    <property type="entry name" value="Ribsml_uS5_D2-typ_fold_subgr"/>
</dbReference>
<protein>
    <submittedName>
        <fullName evidence="1">Uncharacterized protein</fullName>
    </submittedName>
</protein>
<dbReference type="InterPro" id="IPR020568">
    <property type="entry name" value="Ribosomal_Su5_D2-typ_SF"/>
</dbReference>